<dbReference type="SUPFAM" id="SSF46767">
    <property type="entry name" value="Methylated DNA-protein cysteine methyltransferase, C-terminal domain"/>
    <property type="match status" value="1"/>
</dbReference>
<dbReference type="Gene3D" id="1.10.10.10">
    <property type="entry name" value="Winged helix-like DNA-binding domain superfamily/Winged helix DNA-binding domain"/>
    <property type="match status" value="1"/>
</dbReference>
<dbReference type="Pfam" id="PF01035">
    <property type="entry name" value="DNA_binding_1"/>
    <property type="match status" value="1"/>
</dbReference>
<dbReference type="Proteomes" id="UP001500945">
    <property type="component" value="Unassembled WGS sequence"/>
</dbReference>
<organism evidence="3 4">
    <name type="scientific">Fodinibacter luteus</name>
    <dbReference type="NCBI Taxonomy" id="552064"/>
    <lineage>
        <taxon>Bacteria</taxon>
        <taxon>Bacillati</taxon>
        <taxon>Actinomycetota</taxon>
        <taxon>Actinomycetes</taxon>
        <taxon>Micrococcales</taxon>
        <taxon>Intrasporangiaceae</taxon>
        <taxon>Fodinibacter (ex Wang et al. 2009)</taxon>
    </lineage>
</organism>
<accession>A0ABP8KRS8</accession>
<dbReference type="InterPro" id="IPR036388">
    <property type="entry name" value="WH-like_DNA-bd_sf"/>
</dbReference>
<keyword evidence="4" id="KW-1185">Reference proteome</keyword>
<name>A0ABP8KRS8_9MICO</name>
<dbReference type="PANTHER" id="PTHR42942:SF1">
    <property type="entry name" value="ALKYLTRANSFERASE-LIKE PROTEIN 1"/>
    <property type="match status" value="1"/>
</dbReference>
<dbReference type="PANTHER" id="PTHR42942">
    <property type="entry name" value="6-O-METHYLGUANINE DNA METHYLTRANSFERASE"/>
    <property type="match status" value="1"/>
</dbReference>
<dbReference type="InterPro" id="IPR036217">
    <property type="entry name" value="MethylDNA_cys_MeTrfase_DNAb"/>
</dbReference>
<comment type="caution">
    <text evidence="3">The sequence shown here is derived from an EMBL/GenBank/DDBJ whole genome shotgun (WGS) entry which is preliminary data.</text>
</comment>
<dbReference type="InterPro" id="IPR052520">
    <property type="entry name" value="ATL_DNA_repair"/>
</dbReference>
<evidence type="ECO:0000259" key="2">
    <source>
        <dbReference type="Pfam" id="PF01035"/>
    </source>
</evidence>
<gene>
    <name evidence="3" type="ORF">GCM10023168_37460</name>
</gene>
<dbReference type="EMBL" id="BAABGM010000033">
    <property type="protein sequence ID" value="GAA4414113.1"/>
    <property type="molecule type" value="Genomic_DNA"/>
</dbReference>
<feature type="domain" description="Methylated-DNA-[protein]-cysteine S-methyltransferase DNA binding" evidence="2">
    <location>
        <begin position="45"/>
        <end position="112"/>
    </location>
</feature>
<protein>
    <recommendedName>
        <fullName evidence="2">Methylated-DNA-[protein]-cysteine S-methyltransferase DNA binding domain-containing protein</fullName>
    </recommendedName>
</protein>
<keyword evidence="1" id="KW-0227">DNA damage</keyword>
<sequence>MGALGPKVPDVGEPTSVVSGRLGVLGPKLPDGAGRLWPVDDVVVERVLRAVEQVPRGRVVSYGDLAALVGVGPRLVGRIMSTYGSNVTWWRVTNSSGDLPAVLLDEARERWAAEGILLKPNGRGCRITQYRADLARLDSDYERATADLRG</sequence>
<dbReference type="CDD" id="cd06445">
    <property type="entry name" value="ATase"/>
    <property type="match status" value="1"/>
</dbReference>
<dbReference type="InterPro" id="IPR014048">
    <property type="entry name" value="MethylDNA_cys_MeTrfase_DNA-bd"/>
</dbReference>
<evidence type="ECO:0000313" key="3">
    <source>
        <dbReference type="EMBL" id="GAA4414113.1"/>
    </source>
</evidence>
<evidence type="ECO:0000313" key="4">
    <source>
        <dbReference type="Proteomes" id="UP001500945"/>
    </source>
</evidence>
<proteinExistence type="predicted"/>
<reference evidence="4" key="1">
    <citation type="journal article" date="2019" name="Int. J. Syst. Evol. Microbiol.">
        <title>The Global Catalogue of Microorganisms (GCM) 10K type strain sequencing project: providing services to taxonomists for standard genome sequencing and annotation.</title>
        <authorList>
            <consortium name="The Broad Institute Genomics Platform"/>
            <consortium name="The Broad Institute Genome Sequencing Center for Infectious Disease"/>
            <person name="Wu L."/>
            <person name="Ma J."/>
        </authorList>
    </citation>
    <scope>NUCLEOTIDE SEQUENCE [LARGE SCALE GENOMIC DNA]</scope>
    <source>
        <strain evidence="4">JCM 17809</strain>
    </source>
</reference>
<evidence type="ECO:0000256" key="1">
    <source>
        <dbReference type="ARBA" id="ARBA00022763"/>
    </source>
</evidence>